<dbReference type="Pfam" id="PF02597">
    <property type="entry name" value="ThiS"/>
    <property type="match status" value="1"/>
</dbReference>
<evidence type="ECO:0000259" key="4">
    <source>
        <dbReference type="PROSITE" id="PS50206"/>
    </source>
</evidence>
<reference evidence="5" key="1">
    <citation type="submission" date="2018-05" db="EMBL/GenBank/DDBJ databases">
        <authorList>
            <person name="Lanie J.A."/>
            <person name="Ng W.-L."/>
            <person name="Kazmierczak K.M."/>
            <person name="Andrzejewski T.M."/>
            <person name="Davidsen T.M."/>
            <person name="Wayne K.J."/>
            <person name="Tettelin H."/>
            <person name="Glass J.I."/>
            <person name="Rusch D."/>
            <person name="Podicherti R."/>
            <person name="Tsui H.-C.T."/>
            <person name="Winkler M.E."/>
        </authorList>
    </citation>
    <scope>NUCLEOTIDE SEQUENCE</scope>
</reference>
<dbReference type="Gene3D" id="3.40.250.10">
    <property type="entry name" value="Rhodanese-like domain"/>
    <property type="match status" value="1"/>
</dbReference>
<evidence type="ECO:0000256" key="3">
    <source>
        <dbReference type="ARBA" id="ARBA00022840"/>
    </source>
</evidence>
<sequence length="433" mass="47453">VLNELFQAYPEIKNHLIEEDGSLRNFVNIFIDGEDVRQKGGMDAEVKDGADVRIIPSIAGGAPKLSSEEFVRYSRHLSLPEVGIEGQKKIKGAKVLVVGAGGLGSPVSLYLAAAGVGTIGMVDFDVVDISNLQRQILFGVDQEGKSKLESAKERLENLNPHTDYILHEVALSSENALDIIKDYDMVVDGTDNFPTRYLVNDACVLLDKPNVYGSIYRFDGQVSVFNYENGPCYRCLYPSPPPPGLVPSCAEGGVLGVLPGIIGTLQANEALKIILGIGDLMVNRFLLFDALTMEFNELKIKKNDDCVVCGNNPTITELIDYKQFCGIESVDVKVDYSEIDVAELDKVLQNGSAPTVIDVREDFELEISKLEGAVHIPMNELPKRLDELSADEDYVIMCRTGVRSAQICEFLANQNFKSVANLTGGINEWAKRV</sequence>
<evidence type="ECO:0000313" key="5">
    <source>
        <dbReference type="EMBL" id="SVB06101.1"/>
    </source>
</evidence>
<dbReference type="FunFam" id="3.40.50.720:FF:000033">
    <property type="entry name" value="Adenylyltransferase and sulfurtransferase MOCS3"/>
    <property type="match status" value="1"/>
</dbReference>
<feature type="non-terminal residue" evidence="5">
    <location>
        <position position="1"/>
    </location>
</feature>
<protein>
    <recommendedName>
        <fullName evidence="4">Rhodanese domain-containing protein</fullName>
    </recommendedName>
</protein>
<dbReference type="InterPro" id="IPR036873">
    <property type="entry name" value="Rhodanese-like_dom_sf"/>
</dbReference>
<keyword evidence="3" id="KW-0067">ATP-binding</keyword>
<dbReference type="InterPro" id="IPR003749">
    <property type="entry name" value="ThiS/MoaD-like"/>
</dbReference>
<gene>
    <name evidence="5" type="ORF">METZ01_LOCUS158955</name>
</gene>
<dbReference type="PANTHER" id="PTHR10953:SF102">
    <property type="entry name" value="ADENYLYLTRANSFERASE AND SULFURTRANSFERASE MOCS3"/>
    <property type="match status" value="1"/>
</dbReference>
<feature type="non-terminal residue" evidence="5">
    <location>
        <position position="433"/>
    </location>
</feature>
<dbReference type="GO" id="GO:0005524">
    <property type="term" value="F:ATP binding"/>
    <property type="evidence" value="ECO:0007669"/>
    <property type="project" value="UniProtKB-KW"/>
</dbReference>
<dbReference type="Pfam" id="PF00581">
    <property type="entry name" value="Rhodanese"/>
    <property type="match status" value="1"/>
</dbReference>
<keyword evidence="2" id="KW-0547">Nucleotide-binding</keyword>
<evidence type="ECO:0000256" key="2">
    <source>
        <dbReference type="ARBA" id="ARBA00022741"/>
    </source>
</evidence>
<keyword evidence="1" id="KW-0808">Transferase</keyword>
<dbReference type="GO" id="GO:0008146">
    <property type="term" value="F:sulfotransferase activity"/>
    <property type="evidence" value="ECO:0007669"/>
    <property type="project" value="TreeGrafter"/>
</dbReference>
<dbReference type="Gene3D" id="3.40.50.720">
    <property type="entry name" value="NAD(P)-binding Rossmann-like Domain"/>
    <property type="match status" value="1"/>
</dbReference>
<dbReference type="CDD" id="cd00757">
    <property type="entry name" value="ThiF_MoeB_HesA_family"/>
    <property type="match status" value="1"/>
</dbReference>
<dbReference type="InterPro" id="IPR035985">
    <property type="entry name" value="Ubiquitin-activating_enz"/>
</dbReference>
<dbReference type="InterPro" id="IPR012675">
    <property type="entry name" value="Beta-grasp_dom_sf"/>
</dbReference>
<dbReference type="GO" id="GO:0016779">
    <property type="term" value="F:nucleotidyltransferase activity"/>
    <property type="evidence" value="ECO:0007669"/>
    <property type="project" value="TreeGrafter"/>
</dbReference>
<dbReference type="Gene3D" id="3.10.20.30">
    <property type="match status" value="1"/>
</dbReference>
<dbReference type="PANTHER" id="PTHR10953">
    <property type="entry name" value="UBIQUITIN-ACTIVATING ENZYME E1"/>
    <property type="match status" value="1"/>
</dbReference>
<dbReference type="SMART" id="SM00450">
    <property type="entry name" value="RHOD"/>
    <property type="match status" value="1"/>
</dbReference>
<dbReference type="PROSITE" id="PS50206">
    <property type="entry name" value="RHODANESE_3"/>
    <property type="match status" value="1"/>
</dbReference>
<dbReference type="SUPFAM" id="SSF54285">
    <property type="entry name" value="MoaD/ThiS"/>
    <property type="match status" value="1"/>
</dbReference>
<dbReference type="EMBL" id="UINC01027219">
    <property type="protein sequence ID" value="SVB06101.1"/>
    <property type="molecule type" value="Genomic_DNA"/>
</dbReference>
<dbReference type="InterPro" id="IPR016155">
    <property type="entry name" value="Mopterin_synth/thiamin_S_b"/>
</dbReference>
<evidence type="ECO:0000256" key="1">
    <source>
        <dbReference type="ARBA" id="ARBA00022679"/>
    </source>
</evidence>
<name>A0A382AXQ5_9ZZZZ</name>
<dbReference type="InterPro" id="IPR045886">
    <property type="entry name" value="ThiF/MoeB/HesA"/>
</dbReference>
<dbReference type="NCBIfam" id="NF004281">
    <property type="entry name" value="PRK05690.1"/>
    <property type="match status" value="1"/>
</dbReference>
<proteinExistence type="predicted"/>
<dbReference type="Pfam" id="PF00899">
    <property type="entry name" value="ThiF"/>
    <property type="match status" value="1"/>
</dbReference>
<dbReference type="SUPFAM" id="SSF69572">
    <property type="entry name" value="Activating enzymes of the ubiquitin-like proteins"/>
    <property type="match status" value="1"/>
</dbReference>
<accession>A0A382AXQ5</accession>
<dbReference type="InterPro" id="IPR000594">
    <property type="entry name" value="ThiF_NAD_FAD-bd"/>
</dbReference>
<dbReference type="GO" id="GO:0004792">
    <property type="term" value="F:thiosulfate-cyanide sulfurtransferase activity"/>
    <property type="evidence" value="ECO:0007669"/>
    <property type="project" value="TreeGrafter"/>
</dbReference>
<organism evidence="5">
    <name type="scientific">marine metagenome</name>
    <dbReference type="NCBI Taxonomy" id="408172"/>
    <lineage>
        <taxon>unclassified sequences</taxon>
        <taxon>metagenomes</taxon>
        <taxon>ecological metagenomes</taxon>
    </lineage>
</organism>
<dbReference type="GO" id="GO:0008641">
    <property type="term" value="F:ubiquitin-like modifier activating enzyme activity"/>
    <property type="evidence" value="ECO:0007669"/>
    <property type="project" value="InterPro"/>
</dbReference>
<feature type="domain" description="Rhodanese" evidence="4">
    <location>
        <begin position="350"/>
        <end position="431"/>
    </location>
</feature>
<dbReference type="InterPro" id="IPR001763">
    <property type="entry name" value="Rhodanese-like_dom"/>
</dbReference>
<dbReference type="GO" id="GO:0005829">
    <property type="term" value="C:cytosol"/>
    <property type="evidence" value="ECO:0007669"/>
    <property type="project" value="TreeGrafter"/>
</dbReference>
<dbReference type="AlphaFoldDB" id="A0A382AXQ5"/>